<dbReference type="EMBL" id="LFOE01000001">
    <property type="protein sequence ID" value="OBY33450.1"/>
    <property type="molecule type" value="Genomic_DNA"/>
</dbReference>
<organism evidence="1 2">
    <name type="scientific">Mycolicibacter kumamotonensis</name>
    <dbReference type="NCBI Taxonomy" id="354243"/>
    <lineage>
        <taxon>Bacteria</taxon>
        <taxon>Bacillati</taxon>
        <taxon>Actinomycetota</taxon>
        <taxon>Actinomycetes</taxon>
        <taxon>Mycobacteriales</taxon>
        <taxon>Mycobacteriaceae</taxon>
        <taxon>Mycolicibacter</taxon>
    </lineage>
</organism>
<evidence type="ECO:0000313" key="2">
    <source>
        <dbReference type="Proteomes" id="UP000092668"/>
    </source>
</evidence>
<dbReference type="RefSeq" id="WP_065286717.1">
    <property type="nucleotide sequence ID" value="NZ_LFOE01000001.1"/>
</dbReference>
<proteinExistence type="predicted"/>
<comment type="caution">
    <text evidence="1">The sequence shown here is derived from an EMBL/GenBank/DDBJ whole genome shotgun (WGS) entry which is preliminary data.</text>
</comment>
<reference evidence="1 2" key="1">
    <citation type="submission" date="2015-06" db="EMBL/GenBank/DDBJ databases">
        <title>Genome sequence of Mycobacterium kumamotonense strain Roo.</title>
        <authorList>
            <person name="Greninger A.L."/>
            <person name="Cunningham G."/>
            <person name="Miller S."/>
        </authorList>
    </citation>
    <scope>NUCLEOTIDE SEQUENCE [LARGE SCALE GENOMIC DNA]</scope>
    <source>
        <strain evidence="1 2">Roo</strain>
    </source>
</reference>
<dbReference type="AlphaFoldDB" id="A0A1B8SL83"/>
<gene>
    <name evidence="1" type="ORF">ACT18_00420</name>
</gene>
<sequence length="61" mass="6931">MGLEGTRWRRKTDDAEIIIDADSDSSGRSNRSLLARNLATERSFWVTPEGLGRKYRRCDGS</sequence>
<protein>
    <submittedName>
        <fullName evidence="1">Uncharacterized protein</fullName>
    </submittedName>
</protein>
<keyword evidence="2" id="KW-1185">Reference proteome</keyword>
<dbReference type="OrthoDB" id="4775497at2"/>
<name>A0A1B8SL83_9MYCO</name>
<evidence type="ECO:0000313" key="1">
    <source>
        <dbReference type="EMBL" id="OBY33450.1"/>
    </source>
</evidence>
<accession>A0A1B8SL83</accession>
<dbReference type="Proteomes" id="UP000092668">
    <property type="component" value="Unassembled WGS sequence"/>
</dbReference>